<evidence type="ECO:0000313" key="1">
    <source>
        <dbReference type="EMBL" id="MFC4701567.1"/>
    </source>
</evidence>
<sequence length="491" mass="55820">MSKLERKKIVIAGGGTSGWLAAAALSKQLSSIFDVVLIESDDIGTIGVGEATIPTVRVFHKLLGISEQEFVRETNATFKLGINFENWRVKGESYFHSFGKTGKDSYLAGFQHFWLYGREQGLVDTYGDYCFEFKCALNDKFATSEKANINYAYHLDAGKYAQYLRKLSEKNNAQRIEGKISAVNIDPESGNITSLTLDSGQNVEGDLFIDCTGFKALLIEDALKTGYEDWSHWLPCDRAWAVQTTLADKLPPYTRAIAHESGWQWRIPLQNRAGNGLVFSTKFMDESTAKDKLIQSVDGELTSEPRLIKFLTGRRSKVWNKNCVALGLSSGFIEPLESTSIHLFMTGIIRLLRLLPNSNISEANVEEYNKQTATEIERIRDFIVLHYHVNERDDSDFWRYLSNMEIPESLKHRIELFEQSANVFESEFDVFQIDSWVQVLLGQGVLPKQYHPSVKAMQVPELDKFLNSYKQSVEAAVQKMPKHKDFISHYR</sequence>
<keyword evidence="2" id="KW-1185">Reference proteome</keyword>
<dbReference type="InterPro" id="IPR036188">
    <property type="entry name" value="FAD/NAD-bd_sf"/>
</dbReference>
<name>A0ABV9LYE5_9ALTE</name>
<dbReference type="EC" id="1.14.19.-" evidence="1"/>
<dbReference type="InterPro" id="IPR006905">
    <property type="entry name" value="Flavin_halogenase"/>
</dbReference>
<organism evidence="1 2">
    <name type="scientific">Glaciecola siphonariae</name>
    <dbReference type="NCBI Taxonomy" id="521012"/>
    <lineage>
        <taxon>Bacteria</taxon>
        <taxon>Pseudomonadati</taxon>
        <taxon>Pseudomonadota</taxon>
        <taxon>Gammaproteobacteria</taxon>
        <taxon>Alteromonadales</taxon>
        <taxon>Alteromonadaceae</taxon>
        <taxon>Glaciecola</taxon>
    </lineage>
</organism>
<dbReference type="RefSeq" id="WP_382410170.1">
    <property type="nucleotide sequence ID" value="NZ_JBHSGU010000017.1"/>
</dbReference>
<proteinExistence type="predicted"/>
<dbReference type="Gene3D" id="3.50.50.60">
    <property type="entry name" value="FAD/NAD(P)-binding domain"/>
    <property type="match status" value="1"/>
</dbReference>
<protein>
    <submittedName>
        <fullName evidence="1">Tryptophan halogenase family protein</fullName>
        <ecNumber evidence="1">1.14.19.-</ecNumber>
    </submittedName>
</protein>
<dbReference type="PIRSF" id="PIRSF011396">
    <property type="entry name" value="Trp_halogenase"/>
    <property type="match status" value="1"/>
</dbReference>
<dbReference type="SUPFAM" id="SSF51905">
    <property type="entry name" value="FAD/NAD(P)-binding domain"/>
    <property type="match status" value="1"/>
</dbReference>
<dbReference type="InterPro" id="IPR033856">
    <property type="entry name" value="Trp_halogen"/>
</dbReference>
<dbReference type="InterPro" id="IPR050816">
    <property type="entry name" value="Flavin-dep_Halogenase_NPB"/>
</dbReference>
<comment type="caution">
    <text evidence="1">The sequence shown here is derived from an EMBL/GenBank/DDBJ whole genome shotgun (WGS) entry which is preliminary data.</text>
</comment>
<accession>A0ABV9LYE5</accession>
<dbReference type="PANTHER" id="PTHR43747">
    <property type="entry name" value="FAD-BINDING PROTEIN"/>
    <property type="match status" value="1"/>
</dbReference>
<dbReference type="Proteomes" id="UP001595897">
    <property type="component" value="Unassembled WGS sequence"/>
</dbReference>
<dbReference type="GO" id="GO:0016491">
    <property type="term" value="F:oxidoreductase activity"/>
    <property type="evidence" value="ECO:0007669"/>
    <property type="project" value="UniProtKB-KW"/>
</dbReference>
<dbReference type="EMBL" id="JBHSGU010000017">
    <property type="protein sequence ID" value="MFC4701567.1"/>
    <property type="molecule type" value="Genomic_DNA"/>
</dbReference>
<gene>
    <name evidence="1" type="ORF">ACFO4O_15525</name>
</gene>
<reference evidence="2" key="1">
    <citation type="journal article" date="2019" name="Int. J. Syst. Evol. Microbiol.">
        <title>The Global Catalogue of Microorganisms (GCM) 10K type strain sequencing project: providing services to taxonomists for standard genome sequencing and annotation.</title>
        <authorList>
            <consortium name="The Broad Institute Genomics Platform"/>
            <consortium name="The Broad Institute Genome Sequencing Center for Infectious Disease"/>
            <person name="Wu L."/>
            <person name="Ma J."/>
        </authorList>
    </citation>
    <scope>NUCLEOTIDE SEQUENCE [LARGE SCALE GENOMIC DNA]</scope>
    <source>
        <strain evidence="2">KACC 12507</strain>
    </source>
</reference>
<evidence type="ECO:0000313" key="2">
    <source>
        <dbReference type="Proteomes" id="UP001595897"/>
    </source>
</evidence>
<keyword evidence="1" id="KW-0560">Oxidoreductase</keyword>
<dbReference type="PANTHER" id="PTHR43747:SF4">
    <property type="entry name" value="FLAVIN-DEPENDENT TRYPTOPHAN HALOGENASE"/>
    <property type="match status" value="1"/>
</dbReference>
<dbReference type="Pfam" id="PF04820">
    <property type="entry name" value="Trp_halogenase"/>
    <property type="match status" value="1"/>
</dbReference>